<evidence type="ECO:0000313" key="2">
    <source>
        <dbReference type="EMBL" id="GFQ70150.1"/>
    </source>
</evidence>
<protein>
    <submittedName>
        <fullName evidence="2">Uncharacterized protein</fullName>
    </submittedName>
</protein>
<dbReference type="EMBL" id="BMAO01010888">
    <property type="protein sequence ID" value="GFQ70150.1"/>
    <property type="molecule type" value="Genomic_DNA"/>
</dbReference>
<comment type="caution">
    <text evidence="2">The sequence shown here is derived from an EMBL/GenBank/DDBJ whole genome shotgun (WGS) entry which is preliminary data.</text>
</comment>
<name>A0A8X6F3I6_TRICU</name>
<keyword evidence="3" id="KW-1185">Reference proteome</keyword>
<proteinExistence type="predicted"/>
<evidence type="ECO:0000256" key="1">
    <source>
        <dbReference type="SAM" id="MobiDB-lite"/>
    </source>
</evidence>
<dbReference type="Proteomes" id="UP000887116">
    <property type="component" value="Unassembled WGS sequence"/>
</dbReference>
<accession>A0A8X6F3I6</accession>
<evidence type="ECO:0000313" key="3">
    <source>
        <dbReference type="Proteomes" id="UP000887116"/>
    </source>
</evidence>
<sequence length="68" mass="7198">MTPLPLPLSPPAPSLPPLGRKEDQEDVITCPSGAFLNLPPFVPTLLLAIHRSAKPGHSFLLPSLAPPQ</sequence>
<gene>
    <name evidence="2" type="ORF">TNCT_343431</name>
</gene>
<reference evidence="2" key="1">
    <citation type="submission" date="2020-07" db="EMBL/GenBank/DDBJ databases">
        <title>Multicomponent nature underlies the extraordinary mechanical properties of spider dragline silk.</title>
        <authorList>
            <person name="Kono N."/>
            <person name="Nakamura H."/>
            <person name="Mori M."/>
            <person name="Yoshida Y."/>
            <person name="Ohtoshi R."/>
            <person name="Malay A.D."/>
            <person name="Moran D.A.P."/>
            <person name="Tomita M."/>
            <person name="Numata K."/>
            <person name="Arakawa K."/>
        </authorList>
    </citation>
    <scope>NUCLEOTIDE SEQUENCE</scope>
</reference>
<dbReference type="AlphaFoldDB" id="A0A8X6F3I6"/>
<organism evidence="2 3">
    <name type="scientific">Trichonephila clavata</name>
    <name type="common">Joro spider</name>
    <name type="synonym">Nephila clavata</name>
    <dbReference type="NCBI Taxonomy" id="2740835"/>
    <lineage>
        <taxon>Eukaryota</taxon>
        <taxon>Metazoa</taxon>
        <taxon>Ecdysozoa</taxon>
        <taxon>Arthropoda</taxon>
        <taxon>Chelicerata</taxon>
        <taxon>Arachnida</taxon>
        <taxon>Araneae</taxon>
        <taxon>Araneomorphae</taxon>
        <taxon>Entelegynae</taxon>
        <taxon>Araneoidea</taxon>
        <taxon>Nephilidae</taxon>
        <taxon>Trichonephila</taxon>
    </lineage>
</organism>
<feature type="compositionally biased region" description="Pro residues" evidence="1">
    <location>
        <begin position="1"/>
        <end position="16"/>
    </location>
</feature>
<feature type="region of interest" description="Disordered" evidence="1">
    <location>
        <begin position="1"/>
        <end position="24"/>
    </location>
</feature>